<dbReference type="OMA" id="EYIGQFT"/>
<dbReference type="PANTHER" id="PTHR36319">
    <property type="entry name" value="PROTEIN GIGANTEA"/>
    <property type="match status" value="1"/>
</dbReference>
<gene>
    <name evidence="2" type="ORF">CBR_g22347</name>
</gene>
<dbReference type="GO" id="GO:0042752">
    <property type="term" value="P:regulation of circadian rhythm"/>
    <property type="evidence" value="ECO:0007669"/>
    <property type="project" value="TreeGrafter"/>
</dbReference>
<feature type="region of interest" description="Disordered" evidence="1">
    <location>
        <begin position="583"/>
        <end position="619"/>
    </location>
</feature>
<proteinExistence type="predicted"/>
<feature type="compositionally biased region" description="Basic and acidic residues" evidence="1">
    <location>
        <begin position="857"/>
        <end position="869"/>
    </location>
</feature>
<feature type="region of interest" description="Disordered" evidence="1">
    <location>
        <begin position="659"/>
        <end position="684"/>
    </location>
</feature>
<feature type="compositionally biased region" description="Polar residues" evidence="1">
    <location>
        <begin position="661"/>
        <end position="678"/>
    </location>
</feature>
<dbReference type="Gramene" id="GBG61550">
    <property type="protein sequence ID" value="GBG61550"/>
    <property type="gene ID" value="CBR_g22347"/>
</dbReference>
<dbReference type="EMBL" id="BFEA01000021">
    <property type="protein sequence ID" value="GBG61550.1"/>
    <property type="molecule type" value="Genomic_DNA"/>
</dbReference>
<dbReference type="InterPro" id="IPR026211">
    <property type="entry name" value="GIGANTEA"/>
</dbReference>
<feature type="region of interest" description="Disordered" evidence="1">
    <location>
        <begin position="957"/>
        <end position="977"/>
    </location>
</feature>
<feature type="compositionally biased region" description="Basic and acidic residues" evidence="1">
    <location>
        <begin position="181"/>
        <end position="191"/>
    </location>
</feature>
<dbReference type="OrthoDB" id="1893477at2759"/>
<dbReference type="STRING" id="69332.A0A388JUU9"/>
<evidence type="ECO:0000256" key="1">
    <source>
        <dbReference type="SAM" id="MobiDB-lite"/>
    </source>
</evidence>
<sequence>MVIVDSIETRRRQACKRSMGRREGGECDTWSSGRSADRKGGGMMLGSVQAPIQSDESCRNEATDGDTGRDEGRGSGVDAGRRSRGGGGGGGRGRGRGGGDGGQYGRWEFPKDNFYSSSGAGESTGKRRSQSSDKNLTVLPLTSWLTDCLLAAPSRMRTNYFRWCGGVIENYAMGEVLQRPTRESKGEDHRPGGSLVGKASSGEPGNGAQAILSVCEDELARCGTAELTSTAVPALLLPPPPGKHTDERAASLPPLQPFASLFHRYYTLTAPAVTQRLLFGLLNAPTSWVPDSLDAVVQLIEILEGEDGYTSSGKRPQSSWLYVHFLRPIGAAMATQTGHAFDMVTALLFRIFMRQILCFPSSDDDRACGRSQPSVQCADRTVTARGHEHAMERGVAELMCRYGREVELQICGLWESAYGLLPLDKSTAARWKLPINFSDHLHRRLVLLSWSLFRPLLQVLEYLPRGSASEGCVRRIFSATARAILDRTFPVDDVAQGGVALAGQNGKRGITEDAANSPTHEANDSTRAEVDGREEMRAMLRCLFSEACLSCDRAAQLLSDMLAACLSHDNLLLKSSQVRKQNQAAADSIGDAVGPMEAPPERMPEEVTRNLNGRRGRDRGRGAVTAIHSYIVTAVSALACEVQLTSSITTLRLPRRMSATGVRTTGPSAVQQTDASRQAQERNVGAQGGYVSVSGNIPASEMPPAAISAMHTQESGGHHVLVLLERLLSQTPRNISGGESRGIDNSPSDAVTTAAVAVHVSELLRGSRTCMNALVTIMRSCPNTAIGARAQSVIKLIERNSRAAAAAAAIATVEASRQAGAKVNGPRLEDHLPVADEQAFQENCQKTGRVQGGSRLGEGKRNGQCESHKQSNRSMMNIDTALHTDGHTGVGTDQCTDDRMDHHTDQCTDHGTDHHTNGCTDQHMDDCRDHHTAHCADSRTDHSTDDRIDDFTIRSTDDRTDSHHMDHPTHHGMHNDRELRGVGDMVTCDCPMDVVEVGSQLQAAAEGNVQTRSHEGNHGNMDIETDHEDKHDRQVNLERVRKQKLVDDNNQALPPRRPYQGARFLPLDASDMVGLFCQAQQSGATRNREPAAAGWNESDVYDKSLLILLVVEALRNIVIALPQKAAVVIVSQMEADLCPLSGTDDLRSSQEKCRSGSIAAGNRAGGAAGALPMGAAYDTNNATGWNGSSGTSIVNIRIISFLAEMLRLQNAIEALVVIAESTDLLSRATDGLSAATEAFALPQLELLEAALTAMHTAHLIGGTIGDRISTALLRLMKDRLPSIVRCLSVQSTHVRAMSISLLRRLVHHPELCKNVVSEAGGGRGGMGRRDDEIWDDDRSRHGARAQAQCSSPRAGMADRASQDAEGVCSPGGSRCEAENWQRDIQQCILWEMNYRRAGGLSVSLLADAAGTLGCQVSIF</sequence>
<evidence type="ECO:0000313" key="2">
    <source>
        <dbReference type="EMBL" id="GBG61550.1"/>
    </source>
</evidence>
<keyword evidence="3" id="KW-1185">Reference proteome</keyword>
<reference evidence="2 3" key="1">
    <citation type="journal article" date="2018" name="Cell">
        <title>The Chara Genome: Secondary Complexity and Implications for Plant Terrestrialization.</title>
        <authorList>
            <person name="Nishiyama T."/>
            <person name="Sakayama H."/>
            <person name="Vries J.D."/>
            <person name="Buschmann H."/>
            <person name="Saint-Marcoux D."/>
            <person name="Ullrich K.K."/>
            <person name="Haas F.B."/>
            <person name="Vanderstraeten L."/>
            <person name="Becker D."/>
            <person name="Lang D."/>
            <person name="Vosolsobe S."/>
            <person name="Rombauts S."/>
            <person name="Wilhelmsson P.K.I."/>
            <person name="Janitza P."/>
            <person name="Kern R."/>
            <person name="Heyl A."/>
            <person name="Rumpler F."/>
            <person name="Villalobos L.I.A.C."/>
            <person name="Clay J.M."/>
            <person name="Skokan R."/>
            <person name="Toyoda A."/>
            <person name="Suzuki Y."/>
            <person name="Kagoshima H."/>
            <person name="Schijlen E."/>
            <person name="Tajeshwar N."/>
            <person name="Catarino B."/>
            <person name="Hetherington A.J."/>
            <person name="Saltykova A."/>
            <person name="Bonnot C."/>
            <person name="Breuninger H."/>
            <person name="Symeonidi A."/>
            <person name="Radhakrishnan G.V."/>
            <person name="Van Nieuwerburgh F."/>
            <person name="Deforce D."/>
            <person name="Chang C."/>
            <person name="Karol K.G."/>
            <person name="Hedrich R."/>
            <person name="Ulvskov P."/>
            <person name="Glockner G."/>
            <person name="Delwiche C.F."/>
            <person name="Petrasek J."/>
            <person name="Van de Peer Y."/>
            <person name="Friml J."/>
            <person name="Beilby M."/>
            <person name="Dolan L."/>
            <person name="Kohara Y."/>
            <person name="Sugano S."/>
            <person name="Fujiyama A."/>
            <person name="Delaux P.-M."/>
            <person name="Quint M."/>
            <person name="TheiBen G."/>
            <person name="Hagemann M."/>
            <person name="Harholt J."/>
            <person name="Dunand C."/>
            <person name="Zachgo S."/>
            <person name="Langdale J."/>
            <person name="Maumus F."/>
            <person name="Straeten D.V.D."/>
            <person name="Gould S.B."/>
            <person name="Rensing S.A."/>
        </authorList>
    </citation>
    <scope>NUCLEOTIDE SEQUENCE [LARGE SCALE GENOMIC DNA]</scope>
    <source>
        <strain evidence="2 3">S276</strain>
    </source>
</reference>
<feature type="compositionally biased region" description="Basic and acidic residues" evidence="1">
    <location>
        <begin position="599"/>
        <end position="608"/>
    </location>
</feature>
<dbReference type="PANTHER" id="PTHR36319:SF1">
    <property type="entry name" value="PROTEIN GIGANTEA"/>
    <property type="match status" value="1"/>
</dbReference>
<organism evidence="2 3">
    <name type="scientific">Chara braunii</name>
    <name type="common">Braun's stonewort</name>
    <dbReference type="NCBI Taxonomy" id="69332"/>
    <lineage>
        <taxon>Eukaryota</taxon>
        <taxon>Viridiplantae</taxon>
        <taxon>Streptophyta</taxon>
        <taxon>Charophyceae</taxon>
        <taxon>Charales</taxon>
        <taxon>Characeae</taxon>
        <taxon>Chara</taxon>
    </lineage>
</organism>
<feature type="region of interest" description="Disordered" evidence="1">
    <location>
        <begin position="849"/>
        <end position="872"/>
    </location>
</feature>
<dbReference type="Proteomes" id="UP000265515">
    <property type="component" value="Unassembled WGS sequence"/>
</dbReference>
<feature type="compositionally biased region" description="Basic and acidic residues" evidence="1">
    <location>
        <begin position="521"/>
        <end position="531"/>
    </location>
</feature>
<dbReference type="GO" id="GO:0005634">
    <property type="term" value="C:nucleus"/>
    <property type="evidence" value="ECO:0007669"/>
    <property type="project" value="TreeGrafter"/>
</dbReference>
<protein>
    <submittedName>
        <fullName evidence="2">Uncharacterized protein</fullName>
    </submittedName>
</protein>
<comment type="caution">
    <text evidence="2">The sequence shown here is derived from an EMBL/GenBank/DDBJ whole genome shotgun (WGS) entry which is preliminary data.</text>
</comment>
<feature type="region of interest" description="Disordered" evidence="1">
    <location>
        <begin position="508"/>
        <end position="531"/>
    </location>
</feature>
<feature type="compositionally biased region" description="Gly residues" evidence="1">
    <location>
        <begin position="85"/>
        <end position="104"/>
    </location>
</feature>
<accession>A0A388JUU9</accession>
<feature type="region of interest" description="Disordered" evidence="1">
    <location>
        <begin position="181"/>
        <end position="204"/>
    </location>
</feature>
<dbReference type="PRINTS" id="PR02081">
    <property type="entry name" value="GIGANTEA"/>
</dbReference>
<name>A0A388JUU9_CHABU</name>
<feature type="compositionally biased region" description="Basic and acidic residues" evidence="1">
    <location>
        <begin position="56"/>
        <end position="73"/>
    </location>
</feature>
<evidence type="ECO:0000313" key="3">
    <source>
        <dbReference type="Proteomes" id="UP000265515"/>
    </source>
</evidence>
<feature type="region of interest" description="Disordered" evidence="1">
    <location>
        <begin position="1008"/>
        <end position="1034"/>
    </location>
</feature>
<feature type="region of interest" description="Disordered" evidence="1">
    <location>
        <begin position="14"/>
        <end position="133"/>
    </location>
</feature>
<dbReference type="GO" id="GO:0006950">
    <property type="term" value="P:response to stress"/>
    <property type="evidence" value="ECO:0007669"/>
    <property type="project" value="TreeGrafter"/>
</dbReference>
<feature type="region of interest" description="Disordered" evidence="1">
    <location>
        <begin position="1344"/>
        <end position="1365"/>
    </location>
</feature>